<organism evidence="2 3">
    <name type="scientific">Candidatus Roizmanbacteria bacterium GW2011_GWA2_35_8</name>
    <dbReference type="NCBI Taxonomy" id="1618479"/>
    <lineage>
        <taxon>Bacteria</taxon>
        <taxon>Candidatus Roizmaniibacteriota</taxon>
    </lineage>
</organism>
<sequence length="615" mass="71887">MKKFFIFFLFIFTLIKQDVFASEPAHALIINQVRGTECCSIGSFEFLKRQIKAHIDKKIPGYFALRHDVLVNNRWMDFIKDSIKNNPKYIIPAIFLEITPQLAIKSKVDHDITQENWFEAQNAYTIGYSVDERIKLTDSLFLEFFDQFGFYPKVVSAWMIDTPTLNYIHDQYGVMVQQITREQYGTDSYTLYGGPPHYPYPASRNWLLIPDYENPSPVLIVRQTITDPLYNYGDKTSAYTSQPNDYMKGGRSFDYFTSLLTQTFSQPLDHFGFALLGLENSMDEKYQREFEAQLELIGKLGSKKNIIFADVNELLNYWSKQKVTLYSGYDLVNRTEDRAFWITTPTYRVRLLIKNNQMQITDLRIYDKNYSDPYIEYAAQKNGYWIVPYLIDGSFNYRFDSKNLPFKGLFNQRKEKFIFEFENDIKNETDRLELPKIKELKSLNFEKLADKIVLTYISDDSKKVSISFLEDKINISPLEKNQLVFNQKNKESSPILYKKEDNAGFKIDWKKDSGISGLFKYSNIGWEIFFTSNNESLINLRKLAYPYLFPEPIGRAIDQLNSSLTPHNQFAIAGRNPVRLFFSAKDVYGLPVIVKENIDIRTSLDITENIFCPKL</sequence>
<comment type="caution">
    <text evidence="2">The sequence shown here is derived from an EMBL/GenBank/DDBJ whole genome shotgun (WGS) entry which is preliminary data.</text>
</comment>
<dbReference type="Proteomes" id="UP000034536">
    <property type="component" value="Unassembled WGS sequence"/>
</dbReference>
<accession>A0A0G0CYD1</accession>
<protein>
    <recommendedName>
        <fullName evidence="4">Glycoside hydrolase family 42 N-terminal domain-containing protein</fullName>
    </recommendedName>
</protein>
<evidence type="ECO:0000256" key="1">
    <source>
        <dbReference type="SAM" id="SignalP"/>
    </source>
</evidence>
<dbReference type="EMBL" id="LBQX01000009">
    <property type="protein sequence ID" value="KKP86999.1"/>
    <property type="molecule type" value="Genomic_DNA"/>
</dbReference>
<dbReference type="AlphaFoldDB" id="A0A0G0CYD1"/>
<feature type="signal peptide" evidence="1">
    <location>
        <begin position="1"/>
        <end position="21"/>
    </location>
</feature>
<name>A0A0G0CYD1_9BACT</name>
<evidence type="ECO:0000313" key="3">
    <source>
        <dbReference type="Proteomes" id="UP000034536"/>
    </source>
</evidence>
<proteinExistence type="predicted"/>
<feature type="chain" id="PRO_5002531736" description="Glycoside hydrolase family 42 N-terminal domain-containing protein" evidence="1">
    <location>
        <begin position="22"/>
        <end position="615"/>
    </location>
</feature>
<evidence type="ECO:0008006" key="4">
    <source>
        <dbReference type="Google" id="ProtNLM"/>
    </source>
</evidence>
<keyword evidence="1" id="KW-0732">Signal</keyword>
<gene>
    <name evidence="2" type="ORF">UR89_C0009G0020</name>
</gene>
<evidence type="ECO:0000313" key="2">
    <source>
        <dbReference type="EMBL" id="KKP86999.1"/>
    </source>
</evidence>
<dbReference type="Gene3D" id="3.20.20.510">
    <property type="entry name" value="Uncharacterised protein PF12979, DUF3863"/>
    <property type="match status" value="1"/>
</dbReference>
<reference evidence="2 3" key="1">
    <citation type="journal article" date="2015" name="Nature">
        <title>rRNA introns, odd ribosomes, and small enigmatic genomes across a large radiation of phyla.</title>
        <authorList>
            <person name="Brown C.T."/>
            <person name="Hug L.A."/>
            <person name="Thomas B.C."/>
            <person name="Sharon I."/>
            <person name="Castelle C.J."/>
            <person name="Singh A."/>
            <person name="Wilkins M.J."/>
            <person name="Williams K.H."/>
            <person name="Banfield J.F."/>
        </authorList>
    </citation>
    <scope>NUCLEOTIDE SEQUENCE [LARGE SCALE GENOMIC DNA]</scope>
</reference>